<evidence type="ECO:0000256" key="1">
    <source>
        <dbReference type="ARBA" id="ARBA00022679"/>
    </source>
</evidence>
<organism evidence="4 5">
    <name type="scientific">Paenibacillus mucilaginosus (strain KNP414)</name>
    <dbReference type="NCBI Taxonomy" id="1036673"/>
    <lineage>
        <taxon>Bacteria</taxon>
        <taxon>Bacillati</taxon>
        <taxon>Bacillota</taxon>
        <taxon>Bacilli</taxon>
        <taxon>Bacillales</taxon>
        <taxon>Paenibacillaceae</taxon>
        <taxon>Paenibacillus</taxon>
    </lineage>
</organism>
<dbReference type="SUPFAM" id="SSF55729">
    <property type="entry name" value="Acyl-CoA N-acyltransferases (Nat)"/>
    <property type="match status" value="1"/>
</dbReference>
<dbReference type="PATRIC" id="fig|1036673.3.peg.2319"/>
<dbReference type="CDD" id="cd04301">
    <property type="entry name" value="NAT_SF"/>
    <property type="match status" value="1"/>
</dbReference>
<keyword evidence="2" id="KW-0012">Acyltransferase</keyword>
<dbReference type="InterPro" id="IPR016181">
    <property type="entry name" value="Acyl_CoA_acyltransferase"/>
</dbReference>
<dbReference type="AlphaFoldDB" id="F8FAN2"/>
<evidence type="ECO:0000256" key="2">
    <source>
        <dbReference type="ARBA" id="ARBA00023315"/>
    </source>
</evidence>
<dbReference type="Gene3D" id="3.40.630.30">
    <property type="match status" value="1"/>
</dbReference>
<keyword evidence="1 4" id="KW-0808">Transferase</keyword>
<dbReference type="HOGENOM" id="CLU_056607_6_2_9"/>
<dbReference type="GO" id="GO:0016747">
    <property type="term" value="F:acyltransferase activity, transferring groups other than amino-acyl groups"/>
    <property type="evidence" value="ECO:0007669"/>
    <property type="project" value="InterPro"/>
</dbReference>
<feature type="domain" description="N-acetyltransferase" evidence="3">
    <location>
        <begin position="4"/>
        <end position="148"/>
    </location>
</feature>
<proteinExistence type="predicted"/>
<dbReference type="InterPro" id="IPR000182">
    <property type="entry name" value="GNAT_dom"/>
</dbReference>
<sequence>MGVLAIPVETTEQLEECFGIRRRVFVEEQQVPEEEEIDEFDASPAACRHWLLRDGEEPVGTGRWRMYDGETAKLQRIAVLDSRRGQGLGRTIIEAMEQDVRKAGVQAVILDGQVQAEAFYRKLGYETISKEPFLDAGIWHVRMRKELRPEEA</sequence>
<dbReference type="Proteomes" id="UP000006620">
    <property type="component" value="Chromosome"/>
</dbReference>
<evidence type="ECO:0000259" key="3">
    <source>
        <dbReference type="PROSITE" id="PS51186"/>
    </source>
</evidence>
<reference evidence="4 5" key="2">
    <citation type="journal article" date="2013" name="Genome Announc.">
        <title>Genome Sequence of Growth-Improving Paenibacillus mucilaginosus Strain KNP414.</title>
        <authorList>
            <person name="Lu J.J."/>
            <person name="Wang J.F."/>
            <person name="Hu X.F."/>
        </authorList>
    </citation>
    <scope>NUCLEOTIDE SEQUENCE [LARGE SCALE GENOMIC DNA]</scope>
    <source>
        <strain evidence="4 5">KNP414</strain>
    </source>
</reference>
<evidence type="ECO:0000313" key="4">
    <source>
        <dbReference type="EMBL" id="AEI41121.1"/>
    </source>
</evidence>
<dbReference type="KEGG" id="pms:KNP414_02560"/>
<dbReference type="RefSeq" id="WP_013916282.1">
    <property type="nucleotide sequence ID" value="NC_015690.1"/>
</dbReference>
<gene>
    <name evidence="4" type="ordered locus">KNP414_02560</name>
</gene>
<protein>
    <submittedName>
        <fullName evidence="4">GCN5-related N-acetyltransferase</fullName>
    </submittedName>
</protein>
<dbReference type="PANTHER" id="PTHR43877">
    <property type="entry name" value="AMINOALKYLPHOSPHONATE N-ACETYLTRANSFERASE-RELATED-RELATED"/>
    <property type="match status" value="1"/>
</dbReference>
<evidence type="ECO:0000313" key="5">
    <source>
        <dbReference type="Proteomes" id="UP000006620"/>
    </source>
</evidence>
<reference evidence="5" key="1">
    <citation type="submission" date="2011-06" db="EMBL/GenBank/DDBJ databases">
        <title>Complete genome sequence of Paenibacillus mucilaginosus KNP414.</title>
        <authorList>
            <person name="Wang J."/>
            <person name="Hu S."/>
            <person name="Hu X."/>
            <person name="Zhang B."/>
            <person name="Dong D."/>
            <person name="Zhang S."/>
            <person name="Zhao K."/>
            <person name="Wu D."/>
        </authorList>
    </citation>
    <scope>NUCLEOTIDE SEQUENCE [LARGE SCALE GENOMIC DNA]</scope>
    <source>
        <strain evidence="5">KNP414</strain>
    </source>
</reference>
<dbReference type="PROSITE" id="PS51186">
    <property type="entry name" value="GNAT"/>
    <property type="match status" value="1"/>
</dbReference>
<name>F8FAN2_PAEMK</name>
<dbReference type="EMBL" id="CP002869">
    <property type="protein sequence ID" value="AEI41121.1"/>
    <property type="molecule type" value="Genomic_DNA"/>
</dbReference>
<dbReference type="InterPro" id="IPR050832">
    <property type="entry name" value="Bact_Acetyltransf"/>
</dbReference>
<dbReference type="Pfam" id="PF13673">
    <property type="entry name" value="Acetyltransf_10"/>
    <property type="match status" value="1"/>
</dbReference>
<accession>F8FAN2</accession>